<dbReference type="KEGG" id="cbar:PATL70BA_0813"/>
<protein>
    <submittedName>
        <fullName evidence="1">Uncharacterized protein</fullName>
    </submittedName>
</protein>
<keyword evidence="2" id="KW-1185">Reference proteome</keyword>
<organism evidence="1 2">
    <name type="scientific">Petrocella atlantisensis</name>
    <dbReference type="NCBI Taxonomy" id="2173034"/>
    <lineage>
        <taxon>Bacteria</taxon>
        <taxon>Bacillati</taxon>
        <taxon>Bacillota</taxon>
        <taxon>Clostridia</taxon>
        <taxon>Lachnospirales</taxon>
        <taxon>Vallitaleaceae</taxon>
        <taxon>Petrocella</taxon>
    </lineage>
</organism>
<evidence type="ECO:0000313" key="1">
    <source>
        <dbReference type="EMBL" id="VDN46684.1"/>
    </source>
</evidence>
<reference evidence="1 2" key="1">
    <citation type="submission" date="2018-09" db="EMBL/GenBank/DDBJ databases">
        <authorList>
            <person name="Postec A."/>
        </authorList>
    </citation>
    <scope>NUCLEOTIDE SEQUENCE [LARGE SCALE GENOMIC DNA]</scope>
    <source>
        <strain evidence="1">70B-A</strain>
    </source>
</reference>
<accession>A0A3P7NU61</accession>
<proteinExistence type="predicted"/>
<dbReference type="Proteomes" id="UP000279029">
    <property type="component" value="Chromosome"/>
</dbReference>
<gene>
    <name evidence="1" type="ORF">PATL70BA_0813</name>
</gene>
<dbReference type="AlphaFoldDB" id="A0A3P7NU61"/>
<dbReference type="EMBL" id="LR130778">
    <property type="protein sequence ID" value="VDN46684.1"/>
    <property type="molecule type" value="Genomic_DNA"/>
</dbReference>
<sequence>MIEFIESPQVSLNVNSEIRLEHCDQKVRDRFSNFCITEQVD</sequence>
<name>A0A3P7NU61_9FIRM</name>
<evidence type="ECO:0000313" key="2">
    <source>
        <dbReference type="Proteomes" id="UP000279029"/>
    </source>
</evidence>